<name>A0A5Q0HAQ3_SACSY</name>
<keyword evidence="3" id="KW-1185">Reference proteome</keyword>
<evidence type="ECO:0000256" key="1">
    <source>
        <dbReference type="SAM" id="MobiDB-lite"/>
    </source>
</evidence>
<organism evidence="2 3">
    <name type="scientific">Saccharothrix syringae</name>
    <name type="common">Nocardiopsis syringae</name>
    <dbReference type="NCBI Taxonomy" id="103733"/>
    <lineage>
        <taxon>Bacteria</taxon>
        <taxon>Bacillati</taxon>
        <taxon>Actinomycetota</taxon>
        <taxon>Actinomycetes</taxon>
        <taxon>Pseudonocardiales</taxon>
        <taxon>Pseudonocardiaceae</taxon>
        <taxon>Saccharothrix</taxon>
    </lineage>
</organism>
<feature type="region of interest" description="Disordered" evidence="1">
    <location>
        <begin position="36"/>
        <end position="93"/>
    </location>
</feature>
<accession>A0A5Q0HAQ3</accession>
<proteinExistence type="predicted"/>
<protein>
    <submittedName>
        <fullName evidence="2">Uncharacterized protein</fullName>
    </submittedName>
</protein>
<dbReference type="KEGG" id="ssyi:EKG83_41255"/>
<dbReference type="Proteomes" id="UP000325787">
    <property type="component" value="Chromosome"/>
</dbReference>
<dbReference type="AlphaFoldDB" id="A0A5Q0HAQ3"/>
<gene>
    <name evidence="2" type="ORF">EKG83_41255</name>
</gene>
<dbReference type="RefSeq" id="WP_153278755.1">
    <property type="nucleotide sequence ID" value="NZ_CP034550.1"/>
</dbReference>
<feature type="compositionally biased region" description="Polar residues" evidence="1">
    <location>
        <begin position="75"/>
        <end position="93"/>
    </location>
</feature>
<sequence>MVDSATAPAETAGLVVVPAAWAAGFREPPVVGETAEPALAPTRKQPFPFTDVIGPNWPRKAIDQLRRRPPRCSTDFDSGNRSEPLQTPVDQGL</sequence>
<reference evidence="3" key="1">
    <citation type="journal article" date="2021" name="Curr. Microbiol.">
        <title>Complete genome of nocamycin-producing strain Saccharothrix syringae NRRL B-16468 reveals the biosynthetic potential for secondary metabolites.</title>
        <authorList>
            <person name="Mo X."/>
            <person name="Yang S."/>
        </authorList>
    </citation>
    <scope>NUCLEOTIDE SEQUENCE [LARGE SCALE GENOMIC DNA]</scope>
    <source>
        <strain evidence="3">ATCC 51364 / DSM 43886 / JCM 6844 / KCTC 9398 / NBRC 14523 / NRRL B-16468 / INA 2240</strain>
    </source>
</reference>
<dbReference type="EMBL" id="CP034550">
    <property type="protein sequence ID" value="QFZ23013.1"/>
    <property type="molecule type" value="Genomic_DNA"/>
</dbReference>
<evidence type="ECO:0000313" key="3">
    <source>
        <dbReference type="Proteomes" id="UP000325787"/>
    </source>
</evidence>
<evidence type="ECO:0000313" key="2">
    <source>
        <dbReference type="EMBL" id="QFZ23013.1"/>
    </source>
</evidence>